<evidence type="ECO:0000256" key="11">
    <source>
        <dbReference type="ARBA" id="ARBA00034617"/>
    </source>
</evidence>
<dbReference type="InterPro" id="IPR038726">
    <property type="entry name" value="PDDEXK_AddAB-type"/>
</dbReference>
<dbReference type="Gene3D" id="3.40.50.300">
    <property type="entry name" value="P-loop containing nucleotide triphosphate hydrolases"/>
    <property type="match status" value="4"/>
</dbReference>
<dbReference type="EMBL" id="DYZA01000156">
    <property type="protein sequence ID" value="HJD97525.1"/>
    <property type="molecule type" value="Genomic_DNA"/>
</dbReference>
<evidence type="ECO:0000256" key="8">
    <source>
        <dbReference type="ARBA" id="ARBA00023125"/>
    </source>
</evidence>
<dbReference type="PROSITE" id="PS51198">
    <property type="entry name" value="UVRD_HELICASE_ATP_BIND"/>
    <property type="match status" value="1"/>
</dbReference>
<comment type="catalytic activity">
    <reaction evidence="11">
        <text>Couples ATP hydrolysis with the unwinding of duplex DNA by translocating in the 3'-5' direction.</text>
        <dbReference type="EC" id="5.6.2.4"/>
    </reaction>
</comment>
<dbReference type="Gene3D" id="3.90.320.10">
    <property type="match status" value="1"/>
</dbReference>
<evidence type="ECO:0000256" key="3">
    <source>
        <dbReference type="ARBA" id="ARBA00022763"/>
    </source>
</evidence>
<keyword evidence="3" id="KW-0227">DNA damage</keyword>
<evidence type="ECO:0000259" key="16">
    <source>
        <dbReference type="PROSITE" id="PS51198"/>
    </source>
</evidence>
<evidence type="ECO:0000256" key="13">
    <source>
        <dbReference type="ARBA" id="ARBA00048988"/>
    </source>
</evidence>
<dbReference type="PANTHER" id="PTHR11070">
    <property type="entry name" value="UVRD / RECB / PCRA DNA HELICASE FAMILY MEMBER"/>
    <property type="match status" value="1"/>
</dbReference>
<evidence type="ECO:0000313" key="19">
    <source>
        <dbReference type="Proteomes" id="UP000698963"/>
    </source>
</evidence>
<keyword evidence="4 14" id="KW-0378">Hydrolase</keyword>
<dbReference type="GO" id="GO:0005829">
    <property type="term" value="C:cytosol"/>
    <property type="evidence" value="ECO:0007669"/>
    <property type="project" value="TreeGrafter"/>
</dbReference>
<organism evidence="18 19">
    <name type="scientific">Mailhella massiliensis</name>
    <dbReference type="NCBI Taxonomy" id="1903261"/>
    <lineage>
        <taxon>Bacteria</taxon>
        <taxon>Pseudomonadati</taxon>
        <taxon>Thermodesulfobacteriota</taxon>
        <taxon>Desulfovibrionia</taxon>
        <taxon>Desulfovibrionales</taxon>
        <taxon>Desulfovibrionaceae</taxon>
        <taxon>Mailhella</taxon>
    </lineage>
</organism>
<feature type="binding site" evidence="14">
    <location>
        <begin position="9"/>
        <end position="16"/>
    </location>
    <ligand>
        <name>ATP</name>
        <dbReference type="ChEBI" id="CHEBI:30616"/>
    </ligand>
</feature>
<evidence type="ECO:0000256" key="6">
    <source>
        <dbReference type="ARBA" id="ARBA00022839"/>
    </source>
</evidence>
<keyword evidence="7 14" id="KW-0067">ATP-binding</keyword>
<dbReference type="Proteomes" id="UP000698963">
    <property type="component" value="Unassembled WGS sequence"/>
</dbReference>
<keyword evidence="10" id="KW-0413">Isomerase</keyword>
<keyword evidence="6" id="KW-0269">Exonuclease</keyword>
<protein>
    <recommendedName>
        <fullName evidence="12">DNA 3'-5' helicase</fullName>
        <ecNumber evidence="12">5.6.2.4</ecNumber>
    </recommendedName>
</protein>
<evidence type="ECO:0000256" key="12">
    <source>
        <dbReference type="ARBA" id="ARBA00034808"/>
    </source>
</evidence>
<evidence type="ECO:0000256" key="2">
    <source>
        <dbReference type="ARBA" id="ARBA00022741"/>
    </source>
</evidence>
<evidence type="ECO:0000256" key="10">
    <source>
        <dbReference type="ARBA" id="ARBA00023235"/>
    </source>
</evidence>
<dbReference type="Pfam" id="PF00580">
    <property type="entry name" value="UvrD-helicase"/>
    <property type="match status" value="1"/>
</dbReference>
<reference evidence="18" key="2">
    <citation type="submission" date="2021-09" db="EMBL/GenBank/DDBJ databases">
        <authorList>
            <person name="Gilroy R."/>
        </authorList>
    </citation>
    <scope>NUCLEOTIDE SEQUENCE</scope>
    <source>
        <strain evidence="18">ChiGjej2B2-19336</strain>
    </source>
</reference>
<dbReference type="GO" id="GO:0005524">
    <property type="term" value="F:ATP binding"/>
    <property type="evidence" value="ECO:0007669"/>
    <property type="project" value="UniProtKB-UniRule"/>
</dbReference>
<evidence type="ECO:0000256" key="15">
    <source>
        <dbReference type="SAM" id="MobiDB-lite"/>
    </source>
</evidence>
<feature type="compositionally biased region" description="Acidic residues" evidence="15">
    <location>
        <begin position="894"/>
        <end position="908"/>
    </location>
</feature>
<feature type="domain" description="UvrD-like helicase ATP-binding" evidence="16">
    <location>
        <begin position="1"/>
        <end position="456"/>
    </location>
</feature>
<feature type="compositionally biased region" description="Basic and acidic residues" evidence="15">
    <location>
        <begin position="861"/>
        <end position="871"/>
    </location>
</feature>
<evidence type="ECO:0000313" key="18">
    <source>
        <dbReference type="EMBL" id="HJD97525.1"/>
    </source>
</evidence>
<evidence type="ECO:0000256" key="7">
    <source>
        <dbReference type="ARBA" id="ARBA00022840"/>
    </source>
</evidence>
<evidence type="ECO:0000256" key="14">
    <source>
        <dbReference type="PROSITE-ProRule" id="PRU00560"/>
    </source>
</evidence>
<reference evidence="18" key="1">
    <citation type="journal article" date="2021" name="PeerJ">
        <title>Extensive microbial diversity within the chicken gut microbiome revealed by metagenomics and culture.</title>
        <authorList>
            <person name="Gilroy R."/>
            <person name="Ravi A."/>
            <person name="Getino M."/>
            <person name="Pursley I."/>
            <person name="Horton D.L."/>
            <person name="Alikhan N.F."/>
            <person name="Baker D."/>
            <person name="Gharbi K."/>
            <person name="Hall N."/>
            <person name="Watson M."/>
            <person name="Adriaenssens E.M."/>
            <person name="Foster-Nyarko E."/>
            <person name="Jarju S."/>
            <person name="Secka A."/>
            <person name="Antonio M."/>
            <person name="Oren A."/>
            <person name="Chaudhuri R.R."/>
            <person name="La Ragione R."/>
            <person name="Hildebrand F."/>
            <person name="Pallen M.J."/>
        </authorList>
    </citation>
    <scope>NUCLEOTIDE SEQUENCE</scope>
    <source>
        <strain evidence="18">ChiGjej2B2-19336</strain>
    </source>
</reference>
<gene>
    <name evidence="18" type="ORF">K8W16_07755</name>
</gene>
<evidence type="ECO:0000256" key="9">
    <source>
        <dbReference type="ARBA" id="ARBA00023204"/>
    </source>
</evidence>
<dbReference type="AlphaFoldDB" id="A0A921AX64"/>
<feature type="compositionally biased region" description="Low complexity" evidence="15">
    <location>
        <begin position="872"/>
        <end position="893"/>
    </location>
</feature>
<feature type="domain" description="UvrD-like helicase C-terminal" evidence="17">
    <location>
        <begin position="457"/>
        <end position="752"/>
    </location>
</feature>
<comment type="caution">
    <text evidence="18">The sequence shown here is derived from an EMBL/GenBank/DDBJ whole genome shotgun (WGS) entry which is preliminary data.</text>
</comment>
<evidence type="ECO:0000256" key="4">
    <source>
        <dbReference type="ARBA" id="ARBA00022801"/>
    </source>
</evidence>
<evidence type="ECO:0000256" key="1">
    <source>
        <dbReference type="ARBA" id="ARBA00022722"/>
    </source>
</evidence>
<dbReference type="Pfam" id="PF12705">
    <property type="entry name" value="PDDEXK_1"/>
    <property type="match status" value="1"/>
</dbReference>
<dbReference type="Pfam" id="PF13361">
    <property type="entry name" value="UvrD_C"/>
    <property type="match status" value="2"/>
</dbReference>
<dbReference type="EC" id="5.6.2.4" evidence="12"/>
<dbReference type="GO" id="GO:0000725">
    <property type="term" value="P:recombinational repair"/>
    <property type="evidence" value="ECO:0007669"/>
    <property type="project" value="TreeGrafter"/>
</dbReference>
<keyword evidence="5 14" id="KW-0347">Helicase</keyword>
<keyword evidence="8" id="KW-0238">DNA-binding</keyword>
<dbReference type="GO" id="GO:0004527">
    <property type="term" value="F:exonuclease activity"/>
    <property type="evidence" value="ECO:0007669"/>
    <property type="project" value="UniProtKB-KW"/>
</dbReference>
<accession>A0A921AX64</accession>
<dbReference type="InterPro" id="IPR011604">
    <property type="entry name" value="PDDEXK-like_dom_sf"/>
</dbReference>
<keyword evidence="1" id="KW-0540">Nuclease</keyword>
<evidence type="ECO:0000259" key="17">
    <source>
        <dbReference type="PROSITE" id="PS51217"/>
    </source>
</evidence>
<dbReference type="PROSITE" id="PS51217">
    <property type="entry name" value="UVRD_HELICASE_CTER"/>
    <property type="match status" value="1"/>
</dbReference>
<sequence>MSEFRQIKASAGSGKTYTLTSTFLALLAGSSGASWSRPPSGCTLSEEEGYGWQEILAITFTNKAATEMRDRLLQRLKSMALSPKKERKEPFWKSSRAREAVDMIIKNYGALNIRTIDSLLHLMVRLCALDFDLSPDFEPRFSDEEITGPLFDDMAEQARTDEELGAIFRRACRQMLRSEKTKGFLAGERIRERVTSMVSLMLAADGWSMRDLASPEEAEEHFQEILRGIQNDAREMRSRMEQEELKVSRHFLNALTACIECGGRASKLPFSSAMLQKESFDDCLLKASKGSASLALHALYESLQSDMRSLRVLMGARRLMPFAELAQAVYSRLEDEERRTGIIAASQVPRLAIRAADDSEGVNELFCRLGARVRHMLIDEFQDTSRDQWMALQPLAEEALAKNGSLTIVGDVKQAIYGWRGGDAALFDELVRRGSPLLSLVQEPVLETLPFNWRSRRHIVAWNNALFSPLGNRDVAEELLRPLAEGDAELLRDQAALLCEAFDRAAQSAEKCCAGGLVRLQRLEKGREEELLSTMLPDLVEEMSRTRSLGDICILTRNNEQAAKASSWLMARHIPVVTQGSLLLAEQPVIAGLISLLRFLNDPEDDIAFCSTLFCEELLPSLPFEGGRLGMTELLDWTAQRSHKKNMASRFAQDFPEAWEQVFAPLHDNAGLLTPYDAVMEIVARWHVMERRPEAEGFIRRLLEVLFCAEETGVSDLSGFLDFWDESGSQEKAPLPESMEAVRIMTMHKAKGLEFDVVILPWLNFSMGRASDDKAVFWKSRGIGLLAPLCKEMGRPWLMDRMDTAREALHLIYVAMTRAVSELHCFLPDPSEGPVPLMLDTLISRQRDRLKERGDALFWGEEKATDKKRAEPVPGAEPAGPGLPSSPSLSSSPEVEEKEAEDPLQEEQEAWRPMGWLPRLRIFKNVLEDWTFTPKRRGSLIHHCLESLQISGVGKASAKHDAALAAARGITTFPLPVPDREQVQKEVEECLVWYAQLPETPHWLAFGTPEHSLLDGEGRQHRIDLLVDDGRELVAVEYKTGTDGKLPAPEHKEQLLRYLRLLEEAGGQKARGALVYLDRREIFPIFPGDSHD</sequence>
<dbReference type="RefSeq" id="WP_304122576.1">
    <property type="nucleotide sequence ID" value="NZ_DYZA01000156.1"/>
</dbReference>
<dbReference type="InterPro" id="IPR014017">
    <property type="entry name" value="DNA_helicase_UvrD-like_C"/>
</dbReference>
<keyword evidence="9" id="KW-0234">DNA repair</keyword>
<dbReference type="GO" id="GO:0003677">
    <property type="term" value="F:DNA binding"/>
    <property type="evidence" value="ECO:0007669"/>
    <property type="project" value="UniProtKB-KW"/>
</dbReference>
<dbReference type="GO" id="GO:0043138">
    <property type="term" value="F:3'-5' DNA helicase activity"/>
    <property type="evidence" value="ECO:0007669"/>
    <property type="project" value="UniProtKB-EC"/>
</dbReference>
<dbReference type="InterPro" id="IPR000212">
    <property type="entry name" value="DNA_helicase_UvrD/REP"/>
</dbReference>
<dbReference type="PANTHER" id="PTHR11070:SF67">
    <property type="entry name" value="DNA 3'-5' HELICASE"/>
    <property type="match status" value="1"/>
</dbReference>
<proteinExistence type="predicted"/>
<feature type="region of interest" description="Disordered" evidence="15">
    <location>
        <begin position="861"/>
        <end position="910"/>
    </location>
</feature>
<keyword evidence="2 14" id="KW-0547">Nucleotide-binding</keyword>
<evidence type="ECO:0000256" key="5">
    <source>
        <dbReference type="ARBA" id="ARBA00022806"/>
    </source>
</evidence>
<dbReference type="InterPro" id="IPR027417">
    <property type="entry name" value="P-loop_NTPase"/>
</dbReference>
<name>A0A921AX64_9BACT</name>
<dbReference type="InterPro" id="IPR014016">
    <property type="entry name" value="UvrD-like_ATP-bd"/>
</dbReference>
<comment type="catalytic activity">
    <reaction evidence="13">
        <text>ATP + H2O = ADP + phosphate + H(+)</text>
        <dbReference type="Rhea" id="RHEA:13065"/>
        <dbReference type="ChEBI" id="CHEBI:15377"/>
        <dbReference type="ChEBI" id="CHEBI:15378"/>
        <dbReference type="ChEBI" id="CHEBI:30616"/>
        <dbReference type="ChEBI" id="CHEBI:43474"/>
        <dbReference type="ChEBI" id="CHEBI:456216"/>
        <dbReference type="EC" id="5.6.2.4"/>
    </reaction>
</comment>
<dbReference type="SUPFAM" id="SSF52540">
    <property type="entry name" value="P-loop containing nucleoside triphosphate hydrolases"/>
    <property type="match status" value="1"/>
</dbReference>